<name>A0A9R1VS02_LACSA</name>
<evidence type="ECO:0000256" key="1">
    <source>
        <dbReference type="SAM" id="MobiDB-lite"/>
    </source>
</evidence>
<comment type="caution">
    <text evidence="2">The sequence shown here is derived from an EMBL/GenBank/DDBJ whole genome shotgun (WGS) entry which is preliminary data.</text>
</comment>
<dbReference type="Proteomes" id="UP000235145">
    <property type="component" value="Unassembled WGS sequence"/>
</dbReference>
<reference evidence="2 3" key="1">
    <citation type="journal article" date="2017" name="Nat. Commun.">
        <title>Genome assembly with in vitro proximity ligation data and whole-genome triplication in lettuce.</title>
        <authorList>
            <person name="Reyes-Chin-Wo S."/>
            <person name="Wang Z."/>
            <person name="Yang X."/>
            <person name="Kozik A."/>
            <person name="Arikit S."/>
            <person name="Song C."/>
            <person name="Xia L."/>
            <person name="Froenicke L."/>
            <person name="Lavelle D.O."/>
            <person name="Truco M.J."/>
            <person name="Xia R."/>
            <person name="Zhu S."/>
            <person name="Xu C."/>
            <person name="Xu H."/>
            <person name="Xu X."/>
            <person name="Cox K."/>
            <person name="Korf I."/>
            <person name="Meyers B.C."/>
            <person name="Michelmore R.W."/>
        </authorList>
    </citation>
    <scope>NUCLEOTIDE SEQUENCE [LARGE SCALE GENOMIC DNA]</scope>
    <source>
        <strain evidence="3">cv. Salinas</strain>
        <tissue evidence="2">Seedlings</tissue>
    </source>
</reference>
<keyword evidence="3" id="KW-1185">Reference proteome</keyword>
<proteinExistence type="predicted"/>
<evidence type="ECO:0000313" key="2">
    <source>
        <dbReference type="EMBL" id="KAJ0210943.1"/>
    </source>
</evidence>
<feature type="compositionally biased region" description="Low complexity" evidence="1">
    <location>
        <begin position="141"/>
        <end position="151"/>
    </location>
</feature>
<dbReference type="InterPro" id="IPR051105">
    <property type="entry name" value="WWC/KIBRA_Hippo_Reg"/>
</dbReference>
<feature type="region of interest" description="Disordered" evidence="1">
    <location>
        <begin position="110"/>
        <end position="154"/>
    </location>
</feature>
<organism evidence="2 3">
    <name type="scientific">Lactuca sativa</name>
    <name type="common">Garden lettuce</name>
    <dbReference type="NCBI Taxonomy" id="4236"/>
    <lineage>
        <taxon>Eukaryota</taxon>
        <taxon>Viridiplantae</taxon>
        <taxon>Streptophyta</taxon>
        <taxon>Embryophyta</taxon>
        <taxon>Tracheophyta</taxon>
        <taxon>Spermatophyta</taxon>
        <taxon>Magnoliopsida</taxon>
        <taxon>eudicotyledons</taxon>
        <taxon>Gunneridae</taxon>
        <taxon>Pentapetalae</taxon>
        <taxon>asterids</taxon>
        <taxon>campanulids</taxon>
        <taxon>Asterales</taxon>
        <taxon>Asteraceae</taxon>
        <taxon>Cichorioideae</taxon>
        <taxon>Cichorieae</taxon>
        <taxon>Lactucinae</taxon>
        <taxon>Lactuca</taxon>
    </lineage>
</organism>
<evidence type="ECO:0000313" key="3">
    <source>
        <dbReference type="Proteomes" id="UP000235145"/>
    </source>
</evidence>
<dbReference type="PANTHER" id="PTHR14791">
    <property type="entry name" value="BOMB/KIRA PROTEINS"/>
    <property type="match status" value="1"/>
</dbReference>
<protein>
    <submittedName>
        <fullName evidence="2">Uncharacterized protein</fullName>
    </submittedName>
</protein>
<dbReference type="EMBL" id="NBSK02000004">
    <property type="protein sequence ID" value="KAJ0210943.1"/>
    <property type="molecule type" value="Genomic_DNA"/>
</dbReference>
<accession>A0A9R1VS02</accession>
<feature type="compositionally biased region" description="Low complexity" evidence="1">
    <location>
        <begin position="35"/>
        <end position="51"/>
    </location>
</feature>
<dbReference type="PANTHER" id="PTHR14791:SF29">
    <property type="entry name" value="PROTEIN KIBRA"/>
    <property type="match status" value="1"/>
</dbReference>
<feature type="region of interest" description="Disordered" evidence="1">
    <location>
        <begin position="31"/>
        <end position="53"/>
    </location>
</feature>
<sequence>MTPPNMAAITASLQTSLQNCSLDTNTAGGAGFATSSPSSSSISNHHSSSSSDATLELNSSRSLPYHWEQCLDLKVREFSSLLITQLRPRSTGEVFYIHWKTRMKAKEDPRMADHGFYSDDDDDNEENQDEEEGFYDEEGSSSESSSPVSSSNKHNQNNVLVVAGCKSCFMYFMVAKQVEECPKCNGKLLHFNRSIHNA</sequence>
<feature type="compositionally biased region" description="Acidic residues" evidence="1">
    <location>
        <begin position="118"/>
        <end position="140"/>
    </location>
</feature>
<gene>
    <name evidence="2" type="ORF">LSAT_V11C400157230</name>
</gene>
<dbReference type="AlphaFoldDB" id="A0A9R1VS02"/>